<proteinExistence type="predicted"/>
<dbReference type="RefSeq" id="WP_229536903.1">
    <property type="nucleotide sequence ID" value="NZ_JAJHJB010000045.1"/>
</dbReference>
<feature type="signal peptide" evidence="3">
    <location>
        <begin position="1"/>
        <end position="23"/>
    </location>
</feature>
<feature type="transmembrane region" description="Helical" evidence="2">
    <location>
        <begin position="347"/>
        <end position="364"/>
    </location>
</feature>
<reference evidence="4" key="1">
    <citation type="submission" date="2021-11" db="EMBL/GenBank/DDBJ databases">
        <title>Description of a new species Pelosinus isolated from the bottom sediments of Lake Baikal.</title>
        <authorList>
            <person name="Zakharyuk A."/>
        </authorList>
    </citation>
    <scope>NUCLEOTIDE SEQUENCE</scope>
    <source>
        <strain evidence="4">Bkl1</strain>
    </source>
</reference>
<evidence type="ECO:0000313" key="4">
    <source>
        <dbReference type="EMBL" id="MCC5467982.1"/>
    </source>
</evidence>
<dbReference type="Proteomes" id="UP001165492">
    <property type="component" value="Unassembled WGS sequence"/>
</dbReference>
<evidence type="ECO:0000256" key="2">
    <source>
        <dbReference type="SAM" id="Phobius"/>
    </source>
</evidence>
<evidence type="ECO:0000256" key="1">
    <source>
        <dbReference type="SAM" id="MobiDB-lite"/>
    </source>
</evidence>
<dbReference type="Pfam" id="PF07454">
    <property type="entry name" value="SpoIIP"/>
    <property type="match status" value="1"/>
</dbReference>
<keyword evidence="2" id="KW-0812">Transmembrane</keyword>
<protein>
    <submittedName>
        <fullName evidence="4">Stage II sporulation protein P</fullName>
    </submittedName>
</protein>
<keyword evidence="5" id="KW-1185">Reference proteome</keyword>
<dbReference type="EMBL" id="JAJHJB010000045">
    <property type="protein sequence ID" value="MCC5467982.1"/>
    <property type="molecule type" value="Genomic_DNA"/>
</dbReference>
<accession>A0ABS8HYE8</accession>
<organism evidence="4 5">
    <name type="scientific">Pelosinus baikalensis</name>
    <dbReference type="NCBI Taxonomy" id="2892015"/>
    <lineage>
        <taxon>Bacteria</taxon>
        <taxon>Bacillati</taxon>
        <taxon>Bacillota</taxon>
        <taxon>Negativicutes</taxon>
        <taxon>Selenomonadales</taxon>
        <taxon>Sporomusaceae</taxon>
        <taxon>Pelosinus</taxon>
    </lineage>
</organism>
<feature type="chain" id="PRO_5046977797" evidence="3">
    <location>
        <begin position="24"/>
        <end position="396"/>
    </location>
</feature>
<keyword evidence="2" id="KW-0472">Membrane</keyword>
<dbReference type="InterPro" id="IPR010897">
    <property type="entry name" value="Spore_II_P"/>
</dbReference>
<keyword evidence="2" id="KW-1133">Transmembrane helix</keyword>
<keyword evidence="3" id="KW-0732">Signal</keyword>
<comment type="caution">
    <text evidence="4">The sequence shown here is derived from an EMBL/GenBank/DDBJ whole genome shotgun (WGS) entry which is preliminary data.</text>
</comment>
<dbReference type="NCBIfam" id="TIGR02867">
    <property type="entry name" value="spore_II_P"/>
    <property type="match status" value="1"/>
</dbReference>
<feature type="region of interest" description="Disordered" evidence="1">
    <location>
        <begin position="295"/>
        <end position="327"/>
    </location>
</feature>
<evidence type="ECO:0000313" key="5">
    <source>
        <dbReference type="Proteomes" id="UP001165492"/>
    </source>
</evidence>
<sequence>MHFFQALVFLFLLFSTFSPCTRAAFSPAIDELESGYNTIVDENDQIILQSGLVLHVGDRYISEDNKLYEITTIEGSLAKARYIESEPTLSLETELITVQGAADSNQPIIAIYHTHTDESYIPTDGNSTTPGEGSIMKVGDRFSSRLKELGYQPLHNKTLHEPHDANAYQRSRRTFMKLLERQPAALFDLHRDSGPLAFYKTTINGQDAAKILLVVGRQNQNQATTLQYAKRIKANADKTYKGLIRGIFMARGNYNQDLNPRSMLLEMGTQYNTREAAEHSAALFADILPSIITPKPLPASPTPKAADTTIPGTTSSNDTGNGGNTITETSAGNVANIQDAGITVSNILSIIGAVLLGIIAYLYLSTGNWQEAKNKLHKFYKYEFTNFLGPRKKRKD</sequence>
<gene>
    <name evidence="4" type="ORF">LMF89_21835</name>
</gene>
<name>A0ABS8HYE8_9FIRM</name>
<feature type="compositionally biased region" description="Low complexity" evidence="1">
    <location>
        <begin position="312"/>
        <end position="327"/>
    </location>
</feature>
<evidence type="ECO:0000256" key="3">
    <source>
        <dbReference type="SAM" id="SignalP"/>
    </source>
</evidence>